<dbReference type="Pfam" id="PF10604">
    <property type="entry name" value="Polyketide_cyc2"/>
    <property type="match status" value="1"/>
</dbReference>
<dbReference type="EMBL" id="CP049742">
    <property type="protein sequence ID" value="QPC48124.1"/>
    <property type="molecule type" value="Genomic_DNA"/>
</dbReference>
<dbReference type="AlphaFoldDB" id="A0A7S8HGL5"/>
<keyword evidence="2" id="KW-1185">Reference proteome</keyword>
<evidence type="ECO:0000313" key="1">
    <source>
        <dbReference type="EMBL" id="QPC48124.1"/>
    </source>
</evidence>
<gene>
    <name evidence="1" type="ORF">G8O30_14895</name>
</gene>
<dbReference type="InterPro" id="IPR019587">
    <property type="entry name" value="Polyketide_cyclase/dehydratase"/>
</dbReference>
<evidence type="ECO:0000313" key="2">
    <source>
        <dbReference type="Proteomes" id="UP000593626"/>
    </source>
</evidence>
<dbReference type="SUPFAM" id="SSF55961">
    <property type="entry name" value="Bet v1-like"/>
    <property type="match status" value="1"/>
</dbReference>
<dbReference type="KEGG" id="mcui:G8O30_14895"/>
<dbReference type="Gene3D" id="3.30.530.20">
    <property type="match status" value="1"/>
</dbReference>
<dbReference type="RefSeq" id="WP_239672807.1">
    <property type="nucleotide sequence ID" value="NZ_CP049742.1"/>
</dbReference>
<dbReference type="InterPro" id="IPR023393">
    <property type="entry name" value="START-like_dom_sf"/>
</dbReference>
<reference evidence="1 2" key="1">
    <citation type="submission" date="2019-07" db="EMBL/GenBank/DDBJ databases">
        <title>Genome sequence of 2 isolates from Red Sea Mangroves.</title>
        <authorList>
            <person name="Sefrji F."/>
            <person name="Michoud G."/>
            <person name="Merlino G."/>
            <person name="Daffonchio D."/>
        </authorList>
    </citation>
    <scope>NUCLEOTIDE SEQUENCE [LARGE SCALE GENOMIC DNA]</scope>
    <source>
        <strain evidence="1 2">R1DC41</strain>
    </source>
</reference>
<accession>A0A7S8HGL5</accession>
<protein>
    <submittedName>
        <fullName evidence="1">SRPBCC family protein</fullName>
    </submittedName>
</protein>
<name>A0A7S8HGL5_9BACI</name>
<dbReference type="CDD" id="cd07812">
    <property type="entry name" value="SRPBCC"/>
    <property type="match status" value="1"/>
</dbReference>
<dbReference type="Proteomes" id="UP000593626">
    <property type="component" value="Chromosome"/>
</dbReference>
<sequence>MKSWTKSITINAPIDIVWNLFNGSTEQMQKIMPQVVANEPVKVTDEGVGTVYRQTYQEGKRTQTYDVETIEFTDKAEEKKLKVGFQIAGMFDITAKYELAEIDENTTHFTYTATNNPLKWYVKPFLLFASDKVVVNFVDRVKKVAETNQRNE</sequence>
<organism evidence="1 2">
    <name type="scientific">Mangrovibacillus cuniculi</name>
    <dbReference type="NCBI Taxonomy" id="2593652"/>
    <lineage>
        <taxon>Bacteria</taxon>
        <taxon>Bacillati</taxon>
        <taxon>Bacillota</taxon>
        <taxon>Bacilli</taxon>
        <taxon>Bacillales</taxon>
        <taxon>Bacillaceae</taxon>
        <taxon>Mangrovibacillus</taxon>
    </lineage>
</organism>
<proteinExistence type="predicted"/>